<sequence length="168" mass="18966">MKRSTVYSSALLASTTEKPSQLTRRLVSDPGPVLLNFMYDTVLVVSKTCLLLSHSTQPFGCTMPSRNDCMKMTCEWFFHGRPRNVSTPVRFSLGLAMMLQFWKLKPVSSPGLSRPCAVMMLCAPSLPRRTRRWHLWNTALALPKTKSTVPEITLSRYNCSPFSAYKVS</sequence>
<organism evidence="1 2">
    <name type="scientific">Oryza sativa subsp. japonica</name>
    <name type="common">Rice</name>
    <dbReference type="NCBI Taxonomy" id="39947"/>
    <lineage>
        <taxon>Eukaryota</taxon>
        <taxon>Viridiplantae</taxon>
        <taxon>Streptophyta</taxon>
        <taxon>Embryophyta</taxon>
        <taxon>Tracheophyta</taxon>
        <taxon>Spermatophyta</taxon>
        <taxon>Magnoliopsida</taxon>
        <taxon>Liliopsida</taxon>
        <taxon>Poales</taxon>
        <taxon>Poaceae</taxon>
        <taxon>BOP clade</taxon>
        <taxon>Oryzoideae</taxon>
        <taxon>Oryzeae</taxon>
        <taxon>Oryzinae</taxon>
        <taxon>Oryza</taxon>
        <taxon>Oryza sativa</taxon>
    </lineage>
</organism>
<evidence type="ECO:0000313" key="2">
    <source>
        <dbReference type="Proteomes" id="UP000059680"/>
    </source>
</evidence>
<accession>A0A0P0Y3D3</accession>
<protein>
    <submittedName>
        <fullName evidence="1">Os11g0570825 protein</fullName>
    </submittedName>
</protein>
<dbReference type="Proteomes" id="UP000059680">
    <property type="component" value="Chromosome 11"/>
</dbReference>
<gene>
    <name evidence="1" type="ordered locus">Os11g0570825</name>
    <name evidence="1" type="ORF">OSNPB_110570825</name>
</gene>
<dbReference type="Gramene" id="Os11t0570825-00">
    <property type="protein sequence ID" value="Os11t0570825-00"/>
    <property type="gene ID" value="Os11g0570825"/>
</dbReference>
<reference evidence="1 2" key="2">
    <citation type="journal article" date="2013" name="Plant Cell Physiol.">
        <title>Rice Annotation Project Database (RAP-DB): an integrative and interactive database for rice genomics.</title>
        <authorList>
            <person name="Sakai H."/>
            <person name="Lee S.S."/>
            <person name="Tanaka T."/>
            <person name="Numa H."/>
            <person name="Kim J."/>
            <person name="Kawahara Y."/>
            <person name="Wakimoto H."/>
            <person name="Yang C.C."/>
            <person name="Iwamoto M."/>
            <person name="Abe T."/>
            <person name="Yamada Y."/>
            <person name="Muto A."/>
            <person name="Inokuchi H."/>
            <person name="Ikemura T."/>
            <person name="Matsumoto T."/>
            <person name="Sasaki T."/>
            <person name="Itoh T."/>
        </authorList>
    </citation>
    <scope>NUCLEOTIDE SEQUENCE [LARGE SCALE GENOMIC DNA]</scope>
    <source>
        <strain evidence="2">cv. Nipponbare</strain>
    </source>
</reference>
<reference evidence="2" key="1">
    <citation type="journal article" date="2005" name="Nature">
        <title>The map-based sequence of the rice genome.</title>
        <authorList>
            <consortium name="International rice genome sequencing project (IRGSP)"/>
            <person name="Matsumoto T."/>
            <person name="Wu J."/>
            <person name="Kanamori H."/>
            <person name="Katayose Y."/>
            <person name="Fujisawa M."/>
            <person name="Namiki N."/>
            <person name="Mizuno H."/>
            <person name="Yamamoto K."/>
            <person name="Antonio B.A."/>
            <person name="Baba T."/>
            <person name="Sakata K."/>
            <person name="Nagamura Y."/>
            <person name="Aoki H."/>
            <person name="Arikawa K."/>
            <person name="Arita K."/>
            <person name="Bito T."/>
            <person name="Chiden Y."/>
            <person name="Fujitsuka N."/>
            <person name="Fukunaka R."/>
            <person name="Hamada M."/>
            <person name="Harada C."/>
            <person name="Hayashi A."/>
            <person name="Hijishita S."/>
            <person name="Honda M."/>
            <person name="Hosokawa S."/>
            <person name="Ichikawa Y."/>
            <person name="Idonuma A."/>
            <person name="Iijima M."/>
            <person name="Ikeda M."/>
            <person name="Ikeno M."/>
            <person name="Ito K."/>
            <person name="Ito S."/>
            <person name="Ito T."/>
            <person name="Ito Y."/>
            <person name="Ito Y."/>
            <person name="Iwabuchi A."/>
            <person name="Kamiya K."/>
            <person name="Karasawa W."/>
            <person name="Kurita K."/>
            <person name="Katagiri S."/>
            <person name="Kikuta A."/>
            <person name="Kobayashi H."/>
            <person name="Kobayashi N."/>
            <person name="Machita K."/>
            <person name="Maehara T."/>
            <person name="Masukawa M."/>
            <person name="Mizubayashi T."/>
            <person name="Mukai Y."/>
            <person name="Nagasaki H."/>
            <person name="Nagata Y."/>
            <person name="Naito S."/>
            <person name="Nakashima M."/>
            <person name="Nakama Y."/>
            <person name="Nakamichi Y."/>
            <person name="Nakamura M."/>
            <person name="Meguro A."/>
            <person name="Negishi M."/>
            <person name="Ohta I."/>
            <person name="Ohta T."/>
            <person name="Okamoto M."/>
            <person name="Ono N."/>
            <person name="Saji S."/>
            <person name="Sakaguchi M."/>
            <person name="Sakai K."/>
            <person name="Shibata M."/>
            <person name="Shimokawa T."/>
            <person name="Song J."/>
            <person name="Takazaki Y."/>
            <person name="Terasawa K."/>
            <person name="Tsugane M."/>
            <person name="Tsuji K."/>
            <person name="Ueda S."/>
            <person name="Waki K."/>
            <person name="Yamagata H."/>
            <person name="Yamamoto M."/>
            <person name="Yamamoto S."/>
            <person name="Yamane H."/>
            <person name="Yoshiki S."/>
            <person name="Yoshihara R."/>
            <person name="Yukawa K."/>
            <person name="Zhong H."/>
            <person name="Yano M."/>
            <person name="Yuan Q."/>
            <person name="Ouyang S."/>
            <person name="Liu J."/>
            <person name="Jones K.M."/>
            <person name="Gansberger K."/>
            <person name="Moffat K."/>
            <person name="Hill J."/>
            <person name="Bera J."/>
            <person name="Fadrosh D."/>
            <person name="Jin S."/>
            <person name="Johri S."/>
            <person name="Kim M."/>
            <person name="Overton L."/>
            <person name="Reardon M."/>
            <person name="Tsitrin T."/>
            <person name="Vuong H."/>
            <person name="Weaver B."/>
            <person name="Ciecko A."/>
            <person name="Tallon L."/>
            <person name="Jackson J."/>
            <person name="Pai G."/>
            <person name="Aken S.V."/>
            <person name="Utterback T."/>
            <person name="Reidmuller S."/>
            <person name="Feldblyum T."/>
            <person name="Hsiao J."/>
            <person name="Zismann V."/>
            <person name="Iobst S."/>
            <person name="de Vazeille A.R."/>
            <person name="Buell C.R."/>
            <person name="Ying K."/>
            <person name="Li Y."/>
            <person name="Lu T."/>
            <person name="Huang Y."/>
            <person name="Zhao Q."/>
            <person name="Feng Q."/>
            <person name="Zhang L."/>
            <person name="Zhu J."/>
            <person name="Weng Q."/>
            <person name="Mu J."/>
            <person name="Lu Y."/>
            <person name="Fan D."/>
            <person name="Liu Y."/>
            <person name="Guan J."/>
            <person name="Zhang Y."/>
            <person name="Yu S."/>
            <person name="Liu X."/>
            <person name="Zhang Y."/>
            <person name="Hong G."/>
            <person name="Han B."/>
            <person name="Choisne N."/>
            <person name="Demange N."/>
            <person name="Orjeda G."/>
            <person name="Samain S."/>
            <person name="Cattolico L."/>
            <person name="Pelletier E."/>
            <person name="Couloux A."/>
            <person name="Segurens B."/>
            <person name="Wincker P."/>
            <person name="D'Hont A."/>
            <person name="Scarpelli C."/>
            <person name="Weissenbach J."/>
            <person name="Salanoubat M."/>
            <person name="Quetier F."/>
            <person name="Yu Y."/>
            <person name="Kim H.R."/>
            <person name="Rambo T."/>
            <person name="Currie J."/>
            <person name="Collura K."/>
            <person name="Luo M."/>
            <person name="Yang T."/>
            <person name="Ammiraju J.S.S."/>
            <person name="Engler F."/>
            <person name="Soderlund C."/>
            <person name="Wing R.A."/>
            <person name="Palmer L.E."/>
            <person name="de la Bastide M."/>
            <person name="Spiegel L."/>
            <person name="Nascimento L."/>
            <person name="Zutavern T."/>
            <person name="O'Shaughnessy A."/>
            <person name="Dike S."/>
            <person name="Dedhia N."/>
            <person name="Preston R."/>
            <person name="Balija V."/>
            <person name="McCombie W.R."/>
            <person name="Chow T."/>
            <person name="Chen H."/>
            <person name="Chung M."/>
            <person name="Chen C."/>
            <person name="Shaw J."/>
            <person name="Wu H."/>
            <person name="Hsiao K."/>
            <person name="Chao Y."/>
            <person name="Chu M."/>
            <person name="Cheng C."/>
            <person name="Hour A."/>
            <person name="Lee P."/>
            <person name="Lin S."/>
            <person name="Lin Y."/>
            <person name="Liou J."/>
            <person name="Liu S."/>
            <person name="Hsing Y."/>
            <person name="Raghuvanshi S."/>
            <person name="Mohanty A."/>
            <person name="Bharti A.K."/>
            <person name="Gaur A."/>
            <person name="Gupta V."/>
            <person name="Kumar D."/>
            <person name="Ravi V."/>
            <person name="Vij S."/>
            <person name="Kapur A."/>
            <person name="Khurana P."/>
            <person name="Khurana P."/>
            <person name="Khurana J.P."/>
            <person name="Tyagi A.K."/>
            <person name="Gaikwad K."/>
            <person name="Singh A."/>
            <person name="Dalal V."/>
            <person name="Srivastava S."/>
            <person name="Dixit A."/>
            <person name="Pal A.K."/>
            <person name="Ghazi I.A."/>
            <person name="Yadav M."/>
            <person name="Pandit A."/>
            <person name="Bhargava A."/>
            <person name="Sureshbabu K."/>
            <person name="Batra K."/>
            <person name="Sharma T.R."/>
            <person name="Mohapatra T."/>
            <person name="Singh N.K."/>
            <person name="Messing J."/>
            <person name="Nelson A.B."/>
            <person name="Fuks G."/>
            <person name="Kavchok S."/>
            <person name="Keizer G."/>
            <person name="Linton E."/>
            <person name="Llaca V."/>
            <person name="Song R."/>
            <person name="Tanyolac B."/>
            <person name="Young S."/>
            <person name="Ho-Il K."/>
            <person name="Hahn J.H."/>
            <person name="Sangsakoo G."/>
            <person name="Vanavichit A."/>
            <person name="de Mattos Luiz.A.T."/>
            <person name="Zimmer P.D."/>
            <person name="Malone G."/>
            <person name="Dellagostin O."/>
            <person name="de Oliveira A.C."/>
            <person name="Bevan M."/>
            <person name="Bancroft I."/>
            <person name="Minx P."/>
            <person name="Cordum H."/>
            <person name="Wilson R."/>
            <person name="Cheng Z."/>
            <person name="Jin W."/>
            <person name="Jiang J."/>
            <person name="Leong S.A."/>
            <person name="Iwama H."/>
            <person name="Gojobori T."/>
            <person name="Itoh T."/>
            <person name="Niimura Y."/>
            <person name="Fujii Y."/>
            <person name="Habara T."/>
            <person name="Sakai H."/>
            <person name="Sato Y."/>
            <person name="Wilson G."/>
            <person name="Kumar K."/>
            <person name="McCouch S."/>
            <person name="Juretic N."/>
            <person name="Hoen D."/>
            <person name="Wright S."/>
            <person name="Bruskiewich R."/>
            <person name="Bureau T."/>
            <person name="Miyao A."/>
            <person name="Hirochika H."/>
            <person name="Nishikawa T."/>
            <person name="Kadowaki K."/>
            <person name="Sugiura M."/>
            <person name="Burr B."/>
            <person name="Sasaki T."/>
        </authorList>
    </citation>
    <scope>NUCLEOTIDE SEQUENCE [LARGE SCALE GENOMIC DNA]</scope>
    <source>
        <strain evidence="2">cv. Nipponbare</strain>
    </source>
</reference>
<keyword evidence="2" id="KW-1185">Reference proteome</keyword>
<dbReference type="EMBL" id="AP014967">
    <property type="protein sequence ID" value="BAT14527.1"/>
    <property type="molecule type" value="Genomic_DNA"/>
</dbReference>
<dbReference type="PaxDb" id="39947-A0A0P0Y3D3"/>
<evidence type="ECO:0000313" key="1">
    <source>
        <dbReference type="EMBL" id="BAT14527.1"/>
    </source>
</evidence>
<name>A0A0P0Y3D3_ORYSJ</name>
<dbReference type="InParanoid" id="A0A0P0Y3D3"/>
<proteinExistence type="predicted"/>
<dbReference type="AlphaFoldDB" id="A0A0P0Y3D3"/>
<reference evidence="1 2" key="3">
    <citation type="journal article" date="2013" name="Rice">
        <title>Improvement of the Oryza sativa Nipponbare reference genome using next generation sequence and optical map data.</title>
        <authorList>
            <person name="Kawahara Y."/>
            <person name="de la Bastide M."/>
            <person name="Hamilton J.P."/>
            <person name="Kanamori H."/>
            <person name="McCombie W.R."/>
            <person name="Ouyang S."/>
            <person name="Schwartz D.C."/>
            <person name="Tanaka T."/>
            <person name="Wu J."/>
            <person name="Zhou S."/>
            <person name="Childs K.L."/>
            <person name="Davidson R.M."/>
            <person name="Lin H."/>
            <person name="Quesada-Ocampo L."/>
            <person name="Vaillancourt B."/>
            <person name="Sakai H."/>
            <person name="Lee S.S."/>
            <person name="Kim J."/>
            <person name="Numa H."/>
            <person name="Itoh T."/>
            <person name="Buell C.R."/>
            <person name="Matsumoto T."/>
        </authorList>
    </citation>
    <scope>NUCLEOTIDE SEQUENCE [LARGE SCALE GENOMIC DNA]</scope>
    <source>
        <strain evidence="2">cv. Nipponbare</strain>
    </source>
</reference>